<dbReference type="Pfam" id="PF22398">
    <property type="entry name" value="DUF6978"/>
    <property type="match status" value="1"/>
</dbReference>
<dbReference type="Proteomes" id="UP000092382">
    <property type="component" value="Unassembled WGS sequence"/>
</dbReference>
<evidence type="ECO:0000313" key="1">
    <source>
        <dbReference type="EMBL" id="OBQ26598.1"/>
    </source>
</evidence>
<comment type="caution">
    <text evidence="1">The sequence shown here is derived from an EMBL/GenBank/DDBJ whole genome shotgun (WGS) entry which is preliminary data.</text>
</comment>
<dbReference type="InterPro" id="IPR053916">
    <property type="entry name" value="DUF6978"/>
</dbReference>
<sequence>MLSQEKFETLILDPNKFVEGDIIWDKNKRNPPAFEFRVKIVSDESYPLIIKGWYNSFANKLSYAIIHLDFGNRIYGLDLGEDHENPDRVKIGRKHKHRWVNDYFNDRFIGDRKAYVPDDITALANDPIGVWEQFCLESKITHNGIMQRPQVLALDL</sequence>
<proteinExistence type="predicted"/>
<dbReference type="AlphaFoldDB" id="A0A1B7W013"/>
<evidence type="ECO:0000313" key="2">
    <source>
        <dbReference type="Proteomes" id="UP000092382"/>
    </source>
</evidence>
<dbReference type="PATRIC" id="fig|1710894.3.peg.1394"/>
<dbReference type="EMBL" id="LJOY01000009">
    <property type="protein sequence ID" value="OBQ26598.1"/>
    <property type="molecule type" value="Genomic_DNA"/>
</dbReference>
<accession>A0A1B7W013</accession>
<protein>
    <submittedName>
        <fullName evidence="1">Uncharacterized protein</fullName>
    </submittedName>
</protein>
<dbReference type="STRING" id="1803587.GCA_001593825_00778"/>
<reference evidence="1 2" key="1">
    <citation type="submission" date="2015-09" db="EMBL/GenBank/DDBJ databases">
        <title>Whole genome shotgun sequence assembly of Aphanizomenon flos-aquae UKL13.</title>
        <authorList>
            <person name="Driscoll C."/>
        </authorList>
    </citation>
    <scope>NUCLEOTIDE SEQUENCE [LARGE SCALE GENOMIC DNA]</scope>
    <source>
        <strain evidence="1">MDT13</strain>
    </source>
</reference>
<gene>
    <name evidence="1" type="ORF">AN481_04135</name>
</gene>
<name>A0A1B7W013_APHFL</name>
<organism evidence="1 2">
    <name type="scientific">Aphanizomenon flos-aquae LD13</name>
    <dbReference type="NCBI Taxonomy" id="1710894"/>
    <lineage>
        <taxon>Bacteria</taxon>
        <taxon>Bacillati</taxon>
        <taxon>Cyanobacteriota</taxon>
        <taxon>Cyanophyceae</taxon>
        <taxon>Nostocales</taxon>
        <taxon>Aphanizomenonaceae</taxon>
        <taxon>Aphanizomenon</taxon>
    </lineage>
</organism>